<sequence>MAGWLRKRVSAWAAARTVWTLAFATFVTLMTAWSLATPITAPPDEAAHMVKAAAVVRGEFGGEQRVIEAHHVGVDVEVGFTAVRVPAGYRDLDVTDGVYRCFRNDDKLSVACRGTVTPSGDTATVITSAGTYGPGYYLLVGWPSLLLTGEAGLYAMRLLSALLCAALLASAVVTVLEGAAKGYSGRVALIGVLTAATPTAVYLGGVVNPNGPEVTAAVLAWAVVVRLVTDEDGLPHLRRRLVRLGAACVLLASMRALGPLWIALVLAGGLILARPGRLRQLARLRPVWVCLGAAAAAGVAAVAWTMTADTLALPTQTLEQYTPLTSALKAVFDLLPNYLHQMVAIFGSLNVAAPELTYVLWWVMAGCLVMLALATGRAREIVVLAALMAGTAFGPLVLMAPQAAHLGLIWQGRYLLAVAVGIPVLAAVVAGRRWSDLPERLRTRLPLLLIGCWALAQGGAFVWAALRYAFGRANQFSGGPLQWQPPVAGWSAALLLLALSGFLLVLLAVRAGRPMAGNPAGTPLRASAEPSAETQAVREQEPSRG</sequence>
<feature type="transmembrane region" description="Helical" evidence="2">
    <location>
        <begin position="381"/>
        <end position="402"/>
    </location>
</feature>
<keyword evidence="4" id="KW-1185">Reference proteome</keyword>
<evidence type="ECO:0000313" key="3">
    <source>
        <dbReference type="EMBL" id="MFI9101164.1"/>
    </source>
</evidence>
<feature type="transmembrane region" description="Helical" evidence="2">
    <location>
        <begin position="447"/>
        <end position="470"/>
    </location>
</feature>
<comment type="caution">
    <text evidence="3">The sequence shown here is derived from an EMBL/GenBank/DDBJ whole genome shotgun (WGS) entry which is preliminary data.</text>
</comment>
<evidence type="ECO:0000313" key="4">
    <source>
        <dbReference type="Proteomes" id="UP001614394"/>
    </source>
</evidence>
<accession>A0ABW8C410</accession>
<reference evidence="3 4" key="1">
    <citation type="submission" date="2024-10" db="EMBL/GenBank/DDBJ databases">
        <title>The Natural Products Discovery Center: Release of the First 8490 Sequenced Strains for Exploring Actinobacteria Biosynthetic Diversity.</title>
        <authorList>
            <person name="Kalkreuter E."/>
            <person name="Kautsar S.A."/>
            <person name="Yang D."/>
            <person name="Bader C.D."/>
            <person name="Teijaro C.N."/>
            <person name="Fluegel L."/>
            <person name="Davis C.M."/>
            <person name="Simpson J.R."/>
            <person name="Lauterbach L."/>
            <person name="Steele A.D."/>
            <person name="Gui C."/>
            <person name="Meng S."/>
            <person name="Li G."/>
            <person name="Viehrig K."/>
            <person name="Ye F."/>
            <person name="Su P."/>
            <person name="Kiefer A.F."/>
            <person name="Nichols A."/>
            <person name="Cepeda A.J."/>
            <person name="Yan W."/>
            <person name="Fan B."/>
            <person name="Jiang Y."/>
            <person name="Adhikari A."/>
            <person name="Zheng C.-J."/>
            <person name="Schuster L."/>
            <person name="Cowan T.M."/>
            <person name="Smanski M.J."/>
            <person name="Chevrette M.G."/>
            <person name="De Carvalho L.P.S."/>
            <person name="Shen B."/>
        </authorList>
    </citation>
    <scope>NUCLEOTIDE SEQUENCE [LARGE SCALE GENOMIC DNA]</scope>
    <source>
        <strain evidence="3 4">NPDC053399</strain>
    </source>
</reference>
<feature type="transmembrane region" description="Helical" evidence="2">
    <location>
        <begin position="414"/>
        <end position="435"/>
    </location>
</feature>
<gene>
    <name evidence="3" type="ORF">ACIGXA_11630</name>
</gene>
<feature type="transmembrane region" description="Helical" evidence="2">
    <location>
        <begin position="284"/>
        <end position="304"/>
    </location>
</feature>
<feature type="transmembrane region" description="Helical" evidence="2">
    <location>
        <begin position="154"/>
        <end position="175"/>
    </location>
</feature>
<feature type="transmembrane region" description="Helical" evidence="2">
    <location>
        <begin position="244"/>
        <end position="272"/>
    </location>
</feature>
<proteinExistence type="predicted"/>
<dbReference type="InterPro" id="IPR018674">
    <property type="entry name" value="DUF2142_membrane"/>
</dbReference>
<evidence type="ECO:0000256" key="2">
    <source>
        <dbReference type="SAM" id="Phobius"/>
    </source>
</evidence>
<feature type="transmembrane region" description="Helical" evidence="2">
    <location>
        <begin position="187"/>
        <end position="205"/>
    </location>
</feature>
<dbReference type="Pfam" id="PF09913">
    <property type="entry name" value="DUF2142"/>
    <property type="match status" value="1"/>
</dbReference>
<feature type="transmembrane region" description="Helical" evidence="2">
    <location>
        <begin position="356"/>
        <end position="374"/>
    </location>
</feature>
<keyword evidence="2" id="KW-0472">Membrane</keyword>
<feature type="region of interest" description="Disordered" evidence="1">
    <location>
        <begin position="518"/>
        <end position="545"/>
    </location>
</feature>
<feature type="transmembrane region" description="Helical" evidence="2">
    <location>
        <begin position="490"/>
        <end position="509"/>
    </location>
</feature>
<feature type="compositionally biased region" description="Basic and acidic residues" evidence="1">
    <location>
        <begin position="536"/>
        <end position="545"/>
    </location>
</feature>
<dbReference type="EMBL" id="JBITYG010000003">
    <property type="protein sequence ID" value="MFI9101164.1"/>
    <property type="molecule type" value="Genomic_DNA"/>
</dbReference>
<keyword evidence="2" id="KW-0812">Transmembrane</keyword>
<dbReference type="RefSeq" id="WP_399647339.1">
    <property type="nucleotide sequence ID" value="NZ_JBITYG010000003.1"/>
</dbReference>
<dbReference type="Proteomes" id="UP001614394">
    <property type="component" value="Unassembled WGS sequence"/>
</dbReference>
<organism evidence="3 4">
    <name type="scientific">Streptomyces fildesensis</name>
    <dbReference type="NCBI Taxonomy" id="375757"/>
    <lineage>
        <taxon>Bacteria</taxon>
        <taxon>Bacillati</taxon>
        <taxon>Actinomycetota</taxon>
        <taxon>Actinomycetes</taxon>
        <taxon>Kitasatosporales</taxon>
        <taxon>Streptomycetaceae</taxon>
        <taxon>Streptomyces</taxon>
    </lineage>
</organism>
<keyword evidence="2" id="KW-1133">Transmembrane helix</keyword>
<evidence type="ECO:0000256" key="1">
    <source>
        <dbReference type="SAM" id="MobiDB-lite"/>
    </source>
</evidence>
<protein>
    <submittedName>
        <fullName evidence="3">DUF2142 domain-containing protein</fullName>
    </submittedName>
</protein>
<name>A0ABW8C410_9ACTN</name>